<proteinExistence type="predicted"/>
<dbReference type="RefSeq" id="WP_238310434.1">
    <property type="nucleotide sequence ID" value="NZ_BPQV01000003.1"/>
</dbReference>
<evidence type="ECO:0000313" key="4">
    <source>
        <dbReference type="Proteomes" id="UP001055156"/>
    </source>
</evidence>
<protein>
    <recommendedName>
        <fullName evidence="2">Response regulatory domain-containing protein</fullName>
    </recommendedName>
</protein>
<comment type="caution">
    <text evidence="3">The sequence shown here is derived from an EMBL/GenBank/DDBJ whole genome shotgun (WGS) entry which is preliminary data.</text>
</comment>
<keyword evidence="4" id="KW-1185">Reference proteome</keyword>
<feature type="modified residue" description="4-aspartylphosphate" evidence="1">
    <location>
        <position position="61"/>
    </location>
</feature>
<keyword evidence="1" id="KW-0597">Phosphoprotein</keyword>
<dbReference type="PROSITE" id="PS50110">
    <property type="entry name" value="RESPONSE_REGULATORY"/>
    <property type="match status" value="1"/>
</dbReference>
<evidence type="ECO:0000313" key="3">
    <source>
        <dbReference type="EMBL" id="GJE26459.1"/>
    </source>
</evidence>
<organism evidence="3 4">
    <name type="scientific">Methylobacterium organophilum</name>
    <dbReference type="NCBI Taxonomy" id="410"/>
    <lineage>
        <taxon>Bacteria</taxon>
        <taxon>Pseudomonadati</taxon>
        <taxon>Pseudomonadota</taxon>
        <taxon>Alphaproteobacteria</taxon>
        <taxon>Hyphomicrobiales</taxon>
        <taxon>Methylobacteriaceae</taxon>
        <taxon>Methylobacterium</taxon>
    </lineage>
</organism>
<dbReference type="EMBL" id="BPQV01000003">
    <property type="protein sequence ID" value="GJE26459.1"/>
    <property type="molecule type" value="Genomic_DNA"/>
</dbReference>
<dbReference type="InterPro" id="IPR001789">
    <property type="entry name" value="Sig_transdc_resp-reg_receiver"/>
</dbReference>
<dbReference type="Proteomes" id="UP001055156">
    <property type="component" value="Unassembled WGS sequence"/>
</dbReference>
<dbReference type="SMART" id="SM00448">
    <property type="entry name" value="REC"/>
    <property type="match status" value="1"/>
</dbReference>
<dbReference type="Gene3D" id="3.40.50.2300">
    <property type="match status" value="1"/>
</dbReference>
<dbReference type="Pfam" id="PF00072">
    <property type="entry name" value="Response_reg"/>
    <property type="match status" value="1"/>
</dbReference>
<accession>A0ABQ4T657</accession>
<reference evidence="3" key="2">
    <citation type="submission" date="2021-08" db="EMBL/GenBank/DDBJ databases">
        <authorList>
            <person name="Tani A."/>
            <person name="Ola A."/>
            <person name="Ogura Y."/>
            <person name="Katsura K."/>
            <person name="Hayashi T."/>
        </authorList>
    </citation>
    <scope>NUCLEOTIDE SEQUENCE</scope>
    <source>
        <strain evidence="3">NBRC 15689</strain>
    </source>
</reference>
<reference evidence="3" key="1">
    <citation type="journal article" date="2021" name="Front. Microbiol.">
        <title>Comprehensive Comparative Genomics and Phenotyping of Methylobacterium Species.</title>
        <authorList>
            <person name="Alessa O."/>
            <person name="Ogura Y."/>
            <person name="Fujitani Y."/>
            <person name="Takami H."/>
            <person name="Hayashi T."/>
            <person name="Sahin N."/>
            <person name="Tani A."/>
        </authorList>
    </citation>
    <scope>NUCLEOTIDE SEQUENCE</scope>
    <source>
        <strain evidence="3">NBRC 15689</strain>
    </source>
</reference>
<sequence length="129" mass="13922">MAHANPDHRVALVVEEDADLRNLASVLIEETDLDVIACESAEAALSVLERPDVDVAMVLADTALAGAMDGVALARTVDARWPEVRLVVTSKRETDRASELPSHAVFLRKPWVPLAVLVQAERAALEPHA</sequence>
<name>A0ABQ4T657_METOR</name>
<dbReference type="InterPro" id="IPR011006">
    <property type="entry name" value="CheY-like_superfamily"/>
</dbReference>
<evidence type="ECO:0000259" key="2">
    <source>
        <dbReference type="PROSITE" id="PS50110"/>
    </source>
</evidence>
<dbReference type="SUPFAM" id="SSF52172">
    <property type="entry name" value="CheY-like"/>
    <property type="match status" value="1"/>
</dbReference>
<feature type="domain" description="Response regulatory" evidence="2">
    <location>
        <begin position="10"/>
        <end position="124"/>
    </location>
</feature>
<gene>
    <name evidence="3" type="ORF">LKMONMHP_1310</name>
</gene>
<evidence type="ECO:0000256" key="1">
    <source>
        <dbReference type="PROSITE-ProRule" id="PRU00169"/>
    </source>
</evidence>